<protein>
    <recommendedName>
        <fullName evidence="4">Replication protein</fullName>
    </recommendedName>
</protein>
<sequence length="403" mass="45192">MSKFLIDEYHLFYSPSLAAKVGRSAALILQRAYYWMGIKGGKIEKGVKWFYKTYEAWAAELSLSVSTARRAIASLKNQGLIKIEKLSADTCYHANWYTINFAEVEALFIDEQIDTTQNGQTEAPIMTEPICSERADLNNKYNSDQNSSISFSSAEDGKKEKKESESKSDDTIHPKTPEVVSSTPKTTIKVNCVDQSSARPVNVVEKPVKRKKEEWEVEPGVPFPVFINWWAYTNYKEQDGHWSKAAYSHARAHLYKDRQHTTTAIFPLFLAESTQAVLNCNQQLAAGIKAVLPSYFIVPPEATEENVQQLMRNIYELVEKGVEVALPQGIATPSCNQSITFEQAQNRAIAPLTTPKQLPAGNSQVEAIIRYLESGNEPAARAIALRHNIDIEQLVFTTKDDSC</sequence>
<dbReference type="Proteomes" id="UP000667802">
    <property type="component" value="Unassembled WGS sequence"/>
</dbReference>
<evidence type="ECO:0000313" key="2">
    <source>
        <dbReference type="EMBL" id="MDR9893227.1"/>
    </source>
</evidence>
<evidence type="ECO:0008006" key="4">
    <source>
        <dbReference type="Google" id="ProtNLM"/>
    </source>
</evidence>
<dbReference type="RefSeq" id="WP_310833459.1">
    <property type="nucleotide sequence ID" value="NZ_JAALHA020000001.1"/>
</dbReference>
<evidence type="ECO:0000256" key="1">
    <source>
        <dbReference type="SAM" id="MobiDB-lite"/>
    </source>
</evidence>
<feature type="region of interest" description="Disordered" evidence="1">
    <location>
        <begin position="141"/>
        <end position="184"/>
    </location>
</feature>
<keyword evidence="3" id="KW-1185">Reference proteome</keyword>
<accession>A0AAP5I135</accession>
<reference evidence="3" key="1">
    <citation type="journal article" date="2021" name="Science">
        <title>Hunting the eagle killer: A cyanobacterial neurotoxin causes vacuolar myelinopathy.</title>
        <authorList>
            <person name="Breinlinger S."/>
            <person name="Phillips T.J."/>
            <person name="Haram B.N."/>
            <person name="Mares J."/>
            <person name="Martinez Yerena J.A."/>
            <person name="Hrouzek P."/>
            <person name="Sobotka R."/>
            <person name="Henderson W.M."/>
            <person name="Schmieder P."/>
            <person name="Williams S.M."/>
            <person name="Lauderdale J.D."/>
            <person name="Wilde H.D."/>
            <person name="Gerrin W."/>
            <person name="Kust A."/>
            <person name="Washington J.W."/>
            <person name="Wagner C."/>
            <person name="Geier B."/>
            <person name="Liebeke M."/>
            <person name="Enke H."/>
            <person name="Niedermeyer T.H.J."/>
            <person name="Wilde S.B."/>
        </authorList>
    </citation>
    <scope>NUCLEOTIDE SEQUENCE [LARGE SCALE GENOMIC DNA]</scope>
    <source>
        <strain evidence="3">Thurmond2011</strain>
    </source>
</reference>
<proteinExistence type="predicted"/>
<feature type="compositionally biased region" description="Basic and acidic residues" evidence="1">
    <location>
        <begin position="155"/>
        <end position="176"/>
    </location>
</feature>
<evidence type="ECO:0000313" key="3">
    <source>
        <dbReference type="Proteomes" id="UP000667802"/>
    </source>
</evidence>
<dbReference type="EMBL" id="JAALHA020000001">
    <property type="protein sequence ID" value="MDR9893227.1"/>
    <property type="molecule type" value="Genomic_DNA"/>
</dbReference>
<feature type="compositionally biased region" description="Low complexity" evidence="1">
    <location>
        <begin position="143"/>
        <end position="154"/>
    </location>
</feature>
<comment type="caution">
    <text evidence="2">The sequence shown here is derived from an EMBL/GenBank/DDBJ whole genome shotgun (WGS) entry which is preliminary data.</text>
</comment>
<name>A0AAP5I135_9CYAN</name>
<dbReference type="AlphaFoldDB" id="A0AAP5I135"/>
<organism evidence="2 3">
    <name type="scientific">Aetokthonos hydrillicola Thurmond2011</name>
    <dbReference type="NCBI Taxonomy" id="2712845"/>
    <lineage>
        <taxon>Bacteria</taxon>
        <taxon>Bacillati</taxon>
        <taxon>Cyanobacteriota</taxon>
        <taxon>Cyanophyceae</taxon>
        <taxon>Nostocales</taxon>
        <taxon>Hapalosiphonaceae</taxon>
        <taxon>Aetokthonos</taxon>
    </lineage>
</organism>
<gene>
    <name evidence="2" type="ORF">G7B40_001330</name>
</gene>